<accession>A0A9J6P964</accession>
<keyword evidence="3" id="KW-0804">Transcription</keyword>
<proteinExistence type="predicted"/>
<sequence>MDRSARAEAGEDDKADGRAAVLEAAARAFMQDGYAATSIDDVAGLLGATKGRVYYYYRSKADLFFDVHRESMRQNMEGAGRIALEDAPALDRLERMVRAHALLMMTHLPFQRVSVLGVEMHLAGSTTPRQRKTLNEIVELRDAYEQRFVDVISQGIAEGAIRPLDVKMVVRGLLGALNWITVWYRPREGETDADRARMADELTTYLINGLRRDEA</sequence>
<dbReference type="SUPFAM" id="SSF46689">
    <property type="entry name" value="Homeodomain-like"/>
    <property type="match status" value="1"/>
</dbReference>
<dbReference type="GO" id="GO:0003700">
    <property type="term" value="F:DNA-binding transcription factor activity"/>
    <property type="evidence" value="ECO:0007669"/>
    <property type="project" value="TreeGrafter"/>
</dbReference>
<dbReference type="InterPro" id="IPR050109">
    <property type="entry name" value="HTH-type_TetR-like_transc_reg"/>
</dbReference>
<dbReference type="PROSITE" id="PS50977">
    <property type="entry name" value="HTH_TETR_2"/>
    <property type="match status" value="1"/>
</dbReference>
<dbReference type="EMBL" id="JAMZFT010000001">
    <property type="protein sequence ID" value="MCP1335325.1"/>
    <property type="molecule type" value="Genomic_DNA"/>
</dbReference>
<dbReference type="Proteomes" id="UP001055804">
    <property type="component" value="Unassembled WGS sequence"/>
</dbReference>
<evidence type="ECO:0000313" key="6">
    <source>
        <dbReference type="EMBL" id="MCP1335325.1"/>
    </source>
</evidence>
<dbReference type="PANTHER" id="PTHR30055:SF234">
    <property type="entry name" value="HTH-TYPE TRANSCRIPTIONAL REGULATOR BETI"/>
    <property type="match status" value="1"/>
</dbReference>
<dbReference type="InterPro" id="IPR041490">
    <property type="entry name" value="KstR2_TetR_C"/>
</dbReference>
<dbReference type="Gene3D" id="1.10.10.60">
    <property type="entry name" value="Homeodomain-like"/>
    <property type="match status" value="1"/>
</dbReference>
<dbReference type="AlphaFoldDB" id="A0A9J6P964"/>
<dbReference type="InterPro" id="IPR001647">
    <property type="entry name" value="HTH_TetR"/>
</dbReference>
<evidence type="ECO:0000256" key="1">
    <source>
        <dbReference type="ARBA" id="ARBA00023015"/>
    </source>
</evidence>
<dbReference type="Pfam" id="PF00440">
    <property type="entry name" value="TetR_N"/>
    <property type="match status" value="1"/>
</dbReference>
<dbReference type="PANTHER" id="PTHR30055">
    <property type="entry name" value="HTH-TYPE TRANSCRIPTIONAL REGULATOR RUTR"/>
    <property type="match status" value="1"/>
</dbReference>
<evidence type="ECO:0000259" key="5">
    <source>
        <dbReference type="PROSITE" id="PS50977"/>
    </source>
</evidence>
<dbReference type="RefSeq" id="WP_269331272.1">
    <property type="nucleotide sequence ID" value="NZ_JAMZFT010000001.1"/>
</dbReference>
<dbReference type="Gene3D" id="1.10.357.10">
    <property type="entry name" value="Tetracycline Repressor, domain 2"/>
    <property type="match status" value="1"/>
</dbReference>
<evidence type="ECO:0000256" key="3">
    <source>
        <dbReference type="ARBA" id="ARBA00023163"/>
    </source>
</evidence>
<feature type="DNA-binding region" description="H-T-H motif" evidence="4">
    <location>
        <begin position="38"/>
        <end position="57"/>
    </location>
</feature>
<dbReference type="InterPro" id="IPR009057">
    <property type="entry name" value="Homeodomain-like_sf"/>
</dbReference>
<dbReference type="InterPro" id="IPR036271">
    <property type="entry name" value="Tet_transcr_reg_TetR-rel_C_sf"/>
</dbReference>
<keyword evidence="7" id="KW-1185">Reference proteome</keyword>
<evidence type="ECO:0000256" key="4">
    <source>
        <dbReference type="PROSITE-ProRule" id="PRU00335"/>
    </source>
</evidence>
<protein>
    <submittedName>
        <fullName evidence="6">TetR/AcrR family transcriptional regulator</fullName>
    </submittedName>
</protein>
<organism evidence="6 7">
    <name type="scientific">Futiania mangrovi</name>
    <dbReference type="NCBI Taxonomy" id="2959716"/>
    <lineage>
        <taxon>Bacteria</taxon>
        <taxon>Pseudomonadati</taxon>
        <taxon>Pseudomonadota</taxon>
        <taxon>Alphaproteobacteria</taxon>
        <taxon>Futianiales</taxon>
        <taxon>Futianiaceae</taxon>
        <taxon>Futiania</taxon>
    </lineage>
</organism>
<dbReference type="PRINTS" id="PR00455">
    <property type="entry name" value="HTHTETR"/>
</dbReference>
<reference evidence="6" key="1">
    <citation type="submission" date="2022-06" db="EMBL/GenBank/DDBJ databases">
        <title>Isolation and Genomics of Futiania mangrovii gen. nov., sp. nov., a Rare and Metabolically-versatile member in the Class Alphaproteobacteria.</title>
        <authorList>
            <person name="Liu L."/>
            <person name="Huang W.-C."/>
            <person name="Pan J."/>
            <person name="Li J."/>
            <person name="Huang Y."/>
            <person name="Du H."/>
            <person name="Liu Y."/>
            <person name="Li M."/>
        </authorList>
    </citation>
    <scope>NUCLEOTIDE SEQUENCE</scope>
    <source>
        <strain evidence="6">FT118</strain>
    </source>
</reference>
<dbReference type="Pfam" id="PF17932">
    <property type="entry name" value="TetR_C_24"/>
    <property type="match status" value="1"/>
</dbReference>
<name>A0A9J6P964_9PROT</name>
<evidence type="ECO:0000313" key="7">
    <source>
        <dbReference type="Proteomes" id="UP001055804"/>
    </source>
</evidence>
<feature type="domain" description="HTH tetR-type" evidence="5">
    <location>
        <begin position="15"/>
        <end position="75"/>
    </location>
</feature>
<keyword evidence="1" id="KW-0805">Transcription regulation</keyword>
<dbReference type="SUPFAM" id="SSF48498">
    <property type="entry name" value="Tetracyclin repressor-like, C-terminal domain"/>
    <property type="match status" value="1"/>
</dbReference>
<keyword evidence="2 4" id="KW-0238">DNA-binding</keyword>
<comment type="caution">
    <text evidence="6">The sequence shown here is derived from an EMBL/GenBank/DDBJ whole genome shotgun (WGS) entry which is preliminary data.</text>
</comment>
<evidence type="ECO:0000256" key="2">
    <source>
        <dbReference type="ARBA" id="ARBA00023125"/>
    </source>
</evidence>
<gene>
    <name evidence="6" type="ORF">NJQ99_02785</name>
</gene>
<dbReference type="GO" id="GO:0000976">
    <property type="term" value="F:transcription cis-regulatory region binding"/>
    <property type="evidence" value="ECO:0007669"/>
    <property type="project" value="TreeGrafter"/>
</dbReference>